<dbReference type="AlphaFoldDB" id="A0AAC9P8B3"/>
<accession>A0AAC9P8B3</accession>
<dbReference type="EMBL" id="CP018191">
    <property type="protein sequence ID" value="APH54396.1"/>
    <property type="molecule type" value="Genomic_DNA"/>
</dbReference>
<gene>
    <name evidence="2" type="ORF">GbCGDNIH9_1115</name>
</gene>
<protein>
    <submittedName>
        <fullName evidence="2">Secreted protein</fullName>
    </submittedName>
</protein>
<feature type="signal peptide" evidence="1">
    <location>
        <begin position="1"/>
        <end position="45"/>
    </location>
</feature>
<evidence type="ECO:0000313" key="3">
    <source>
        <dbReference type="Proteomes" id="UP000182373"/>
    </source>
</evidence>
<keyword evidence="1" id="KW-0732">Signal</keyword>
<dbReference type="Proteomes" id="UP000182373">
    <property type="component" value="Chromosome"/>
</dbReference>
<evidence type="ECO:0000256" key="1">
    <source>
        <dbReference type="SAM" id="SignalP"/>
    </source>
</evidence>
<sequence>MDPVSVGHGASIRRPDQKADSVMVLLKSSLAAISLLTLVSSMARAADSIQDPVAYCKSIGTNDTVRPIPPSLHNKGDVLFNLKPQASSMLQWRCMDHAVWICSPGANLPCGKADVSLGTPGPITEWCQGHPDTDFVPMYVIGHNSPFTWSCKGKEPLRSPHEAKLDSRGFFKSYWKQLPAQ</sequence>
<feature type="chain" id="PRO_5042257393" evidence="1">
    <location>
        <begin position="46"/>
        <end position="181"/>
    </location>
</feature>
<name>A0AAC9P8B3_9PROT</name>
<proteinExistence type="predicted"/>
<reference evidence="3" key="1">
    <citation type="submission" date="2016-11" db="EMBL/GenBank/DDBJ databases">
        <title>Comparative genomic and phenotypic analysis of Granulibacter bethesdensis clinical isolates from patients with chronic granulomatous disease.</title>
        <authorList>
            <person name="Zarember K.A."/>
            <person name="Porcella S.F."/>
            <person name="Chu J."/>
            <person name="Ding L."/>
            <person name="Dahlstrom E."/>
            <person name="Barbian K."/>
            <person name="Martens C."/>
            <person name="Sykora L."/>
            <person name="Kramer S."/>
            <person name="Pettinato A.M."/>
            <person name="Hong H."/>
            <person name="Wald G."/>
            <person name="Berg L.J."/>
            <person name="Rogge L.S."/>
            <person name="Greenberg D.E."/>
            <person name="Falcone E.L."/>
            <person name="Neves J.F."/>
            <person name="Simoes M.J."/>
            <person name="Casal M."/>
            <person name="Rodriguez-Lopez F.C."/>
            <person name="Zelazny A."/>
            <person name="Gallin J.I."/>
            <person name="Holland S.M."/>
        </authorList>
    </citation>
    <scope>NUCLEOTIDE SEQUENCE [LARGE SCALE GENOMIC DNA]</scope>
    <source>
        <strain evidence="3">NIH9.1</strain>
    </source>
</reference>
<organism evidence="2 3">
    <name type="scientific">Granulibacter bethesdensis</name>
    <dbReference type="NCBI Taxonomy" id="364410"/>
    <lineage>
        <taxon>Bacteria</taxon>
        <taxon>Pseudomonadati</taxon>
        <taxon>Pseudomonadota</taxon>
        <taxon>Alphaproteobacteria</taxon>
        <taxon>Acetobacterales</taxon>
        <taxon>Acetobacteraceae</taxon>
        <taxon>Granulibacter</taxon>
    </lineage>
</organism>
<evidence type="ECO:0000313" key="2">
    <source>
        <dbReference type="EMBL" id="APH54396.1"/>
    </source>
</evidence>